<name>A0A4R9LWA9_9LEPT</name>
<dbReference type="RefSeq" id="WP_135761916.1">
    <property type="nucleotide sequence ID" value="NZ_RQHW01000078.1"/>
</dbReference>
<evidence type="ECO:0000313" key="3">
    <source>
        <dbReference type="Proteomes" id="UP000298058"/>
    </source>
</evidence>
<dbReference type="PANTHER" id="PTHR48079">
    <property type="entry name" value="PROTEIN YEEZ"/>
    <property type="match status" value="1"/>
</dbReference>
<comment type="caution">
    <text evidence="2">The sequence shown here is derived from an EMBL/GenBank/DDBJ whole genome shotgun (WGS) entry which is preliminary data.</text>
</comment>
<dbReference type="OrthoDB" id="9807212at2"/>
<dbReference type="InterPro" id="IPR001509">
    <property type="entry name" value="Epimerase_deHydtase"/>
</dbReference>
<dbReference type="PANTHER" id="PTHR48079:SF6">
    <property type="entry name" value="NAD(P)-BINDING DOMAIN-CONTAINING PROTEIN-RELATED"/>
    <property type="match status" value="1"/>
</dbReference>
<protein>
    <submittedName>
        <fullName evidence="2">SDR family NAD(P)-dependent oxidoreductase</fullName>
    </submittedName>
</protein>
<dbReference type="InterPro" id="IPR036291">
    <property type="entry name" value="NAD(P)-bd_dom_sf"/>
</dbReference>
<dbReference type="Proteomes" id="UP000298058">
    <property type="component" value="Unassembled WGS sequence"/>
</dbReference>
<dbReference type="GO" id="GO:0005737">
    <property type="term" value="C:cytoplasm"/>
    <property type="evidence" value="ECO:0007669"/>
    <property type="project" value="TreeGrafter"/>
</dbReference>
<sequence>MKILITGATGMVGAAIAKKLALAGEEVTILARSPEKAKTLFTETLDIRKGDVTDKDSLEQAVKGKDIVYHAAGLPEQWFRDPSIFTKTNVDGTRNVLDVSLRSGVKRVVYTSTIDVFQAEAGQKYDESILDPNPKGTYYERSKQEADRIAVEYLNKGLDIVFTHPSGVFGTGPSSSPGTNGFIKDLILGKIPMLLPGGFPVVFSEDCADGHILAAKKAKTGARYILSDTYLSLSDFAKLVSEIRPLKKIPKVMPLGLAKTVSIVGEAVSFVIGKPPLLPKGQLHFMQWQAIPVADKAKTELGWKPLPTKEAVSLTIKNLFPE</sequence>
<organism evidence="2 3">
    <name type="scientific">Leptospira idonii</name>
    <dbReference type="NCBI Taxonomy" id="1193500"/>
    <lineage>
        <taxon>Bacteria</taxon>
        <taxon>Pseudomonadati</taxon>
        <taxon>Spirochaetota</taxon>
        <taxon>Spirochaetia</taxon>
        <taxon>Leptospirales</taxon>
        <taxon>Leptospiraceae</taxon>
        <taxon>Leptospira</taxon>
    </lineage>
</organism>
<dbReference type="InterPro" id="IPR051783">
    <property type="entry name" value="NAD(P)-dependent_oxidoreduct"/>
</dbReference>
<dbReference type="EMBL" id="RQHW01000078">
    <property type="protein sequence ID" value="TGN17363.1"/>
    <property type="molecule type" value="Genomic_DNA"/>
</dbReference>
<dbReference type="SUPFAM" id="SSF51735">
    <property type="entry name" value="NAD(P)-binding Rossmann-fold domains"/>
    <property type="match status" value="1"/>
</dbReference>
<proteinExistence type="predicted"/>
<dbReference type="Gene3D" id="3.40.50.720">
    <property type="entry name" value="NAD(P)-binding Rossmann-like Domain"/>
    <property type="match status" value="1"/>
</dbReference>
<gene>
    <name evidence="2" type="ORF">EHS15_17670</name>
</gene>
<reference evidence="2" key="1">
    <citation type="journal article" date="2019" name="PLoS Negl. Trop. Dis.">
        <title>Revisiting the worldwide diversity of Leptospira species in the environment.</title>
        <authorList>
            <person name="Vincent A.T."/>
            <person name="Schiettekatte O."/>
            <person name="Bourhy P."/>
            <person name="Veyrier F.J."/>
            <person name="Picardeau M."/>
        </authorList>
    </citation>
    <scope>NUCLEOTIDE SEQUENCE [LARGE SCALE GENOMIC DNA]</scope>
    <source>
        <strain evidence="2">201300427</strain>
    </source>
</reference>
<accession>A0A4R9LWA9</accession>
<evidence type="ECO:0000259" key="1">
    <source>
        <dbReference type="Pfam" id="PF01370"/>
    </source>
</evidence>
<keyword evidence="3" id="KW-1185">Reference proteome</keyword>
<feature type="domain" description="NAD-dependent epimerase/dehydratase" evidence="1">
    <location>
        <begin position="3"/>
        <end position="221"/>
    </location>
</feature>
<dbReference type="Pfam" id="PF01370">
    <property type="entry name" value="Epimerase"/>
    <property type="match status" value="1"/>
</dbReference>
<evidence type="ECO:0000313" key="2">
    <source>
        <dbReference type="EMBL" id="TGN17363.1"/>
    </source>
</evidence>
<dbReference type="AlphaFoldDB" id="A0A4R9LWA9"/>
<dbReference type="GO" id="GO:0004029">
    <property type="term" value="F:aldehyde dehydrogenase (NAD+) activity"/>
    <property type="evidence" value="ECO:0007669"/>
    <property type="project" value="TreeGrafter"/>
</dbReference>